<dbReference type="STRING" id="1117707.VQ7734_02618"/>
<accession>A0A1M7YVZ3</accession>
<dbReference type="AlphaFoldDB" id="A0A1M7YVZ3"/>
<sequence>MNPKIQSISISQSSPLTVLDIGFVSPLATGWKETCAAIKAGYDAFVYPHNSAYSSIYPIARVPFDETIRGFTRLAHLLRLAQENLDKKYGSMPVLLAMPETSRGGLISETATHDALFDAIATLPAFHGKFLRDQITCFYQGRTSFAHQLHKAHEILLTGDYEQVMIMSVDSLLFPQTLNAMLADHWDCDPILNKQRLLTNDNGDEHTDGFIPAEAAGIVVVGLAENHSPAIQIDGIGFGDEPAPLLSKNICKGDGLAKAIRTACSQAGHSLKDYPVRIASVSGEQYFFQEATLAQERNISTKTAHQPLWHPASGIGETGAAVGISMLAMAIDSFQQGYAPGDKAICHLSSDNSDRAAFTLTYKH</sequence>
<dbReference type="OrthoDB" id="3078238at2"/>
<dbReference type="SUPFAM" id="SSF53901">
    <property type="entry name" value="Thiolase-like"/>
    <property type="match status" value="2"/>
</dbReference>
<gene>
    <name evidence="1" type="ORF">VQ7734_02618</name>
</gene>
<organism evidence="1 2">
    <name type="scientific">Vibrio quintilis</name>
    <dbReference type="NCBI Taxonomy" id="1117707"/>
    <lineage>
        <taxon>Bacteria</taxon>
        <taxon>Pseudomonadati</taxon>
        <taxon>Pseudomonadota</taxon>
        <taxon>Gammaproteobacteria</taxon>
        <taxon>Vibrionales</taxon>
        <taxon>Vibrionaceae</taxon>
        <taxon>Vibrio</taxon>
    </lineage>
</organism>
<name>A0A1M7YVZ3_9VIBR</name>
<dbReference type="Proteomes" id="UP000184600">
    <property type="component" value="Unassembled WGS sequence"/>
</dbReference>
<dbReference type="RefSeq" id="WP_073583217.1">
    <property type="nucleotide sequence ID" value="NZ_AP024897.1"/>
</dbReference>
<evidence type="ECO:0000313" key="1">
    <source>
        <dbReference type="EMBL" id="SHO56849.1"/>
    </source>
</evidence>
<dbReference type="EMBL" id="FRFG01000028">
    <property type="protein sequence ID" value="SHO56849.1"/>
    <property type="molecule type" value="Genomic_DNA"/>
</dbReference>
<dbReference type="Gene3D" id="3.40.47.10">
    <property type="match status" value="1"/>
</dbReference>
<evidence type="ECO:0000313" key="2">
    <source>
        <dbReference type="Proteomes" id="UP000184600"/>
    </source>
</evidence>
<proteinExistence type="predicted"/>
<protein>
    <submittedName>
        <fullName evidence="1">3-oxoacyl-(Acyl carrier protein) synthase</fullName>
    </submittedName>
</protein>
<dbReference type="InterPro" id="IPR016039">
    <property type="entry name" value="Thiolase-like"/>
</dbReference>
<keyword evidence="2" id="KW-1185">Reference proteome</keyword>
<reference evidence="2" key="1">
    <citation type="submission" date="2016-12" db="EMBL/GenBank/DDBJ databases">
        <authorList>
            <person name="Rodrigo-Torres L."/>
            <person name="Arahal R.D."/>
            <person name="Lucena T."/>
        </authorList>
    </citation>
    <scope>NUCLEOTIDE SEQUENCE [LARGE SCALE GENOMIC DNA]</scope>
</reference>
<dbReference type="GO" id="GO:0016746">
    <property type="term" value="F:acyltransferase activity"/>
    <property type="evidence" value="ECO:0007669"/>
    <property type="project" value="InterPro"/>
</dbReference>